<dbReference type="PRINTS" id="PR00502">
    <property type="entry name" value="NUDIXFAMILY"/>
</dbReference>
<dbReference type="InterPro" id="IPR000086">
    <property type="entry name" value="NUDIX_hydrolase_dom"/>
</dbReference>
<evidence type="ECO:0000256" key="1">
    <source>
        <dbReference type="ARBA" id="ARBA00001946"/>
    </source>
</evidence>
<comment type="caution">
    <text evidence="5">The sequence shown here is derived from an EMBL/GenBank/DDBJ whole genome shotgun (WGS) entry which is preliminary data.</text>
</comment>
<feature type="domain" description="Nudix hydrolase" evidence="4">
    <location>
        <begin position="30"/>
        <end position="155"/>
    </location>
</feature>
<dbReference type="RefSeq" id="WP_379538423.1">
    <property type="nucleotide sequence ID" value="NZ_JBHSDR010000004.1"/>
</dbReference>
<organism evidence="5 6">
    <name type="scientific">Novosphingobium tardum</name>
    <dbReference type="NCBI Taxonomy" id="1538021"/>
    <lineage>
        <taxon>Bacteria</taxon>
        <taxon>Pseudomonadati</taxon>
        <taxon>Pseudomonadota</taxon>
        <taxon>Alphaproteobacteria</taxon>
        <taxon>Sphingomonadales</taxon>
        <taxon>Sphingomonadaceae</taxon>
        <taxon>Novosphingobium</taxon>
    </lineage>
</organism>
<sequence length="167" mass="17924">MALPVPAFAHRLALKIAHRVRLVYWRASGAEVHGCNVVVSDNQGAILLVRHSYQASGLWMLPGGGLKRGEHVANAAVREVLEETGCRIVEIATFGVDRTTFGGGSRNNVHLVSAATSDSPQADGRELLEAAFFALDALPAEITGAAAERVRRWLEWRVSVEADAGSE</sequence>
<proteinExistence type="inferred from homology"/>
<gene>
    <name evidence="5" type="ORF">ACFO0A_07685</name>
</gene>
<dbReference type="InterPro" id="IPR020476">
    <property type="entry name" value="Nudix_hydrolase"/>
</dbReference>
<dbReference type="Gene3D" id="3.90.79.10">
    <property type="entry name" value="Nucleoside Triphosphate Pyrophosphohydrolase"/>
    <property type="match status" value="1"/>
</dbReference>
<dbReference type="PANTHER" id="PTHR43046:SF16">
    <property type="entry name" value="ADP-RIBOSE PYROPHOSPHATASE YJHB-RELATED"/>
    <property type="match status" value="1"/>
</dbReference>
<evidence type="ECO:0000259" key="4">
    <source>
        <dbReference type="PROSITE" id="PS51462"/>
    </source>
</evidence>
<protein>
    <submittedName>
        <fullName evidence="5">NUDIX domain-containing protein</fullName>
    </submittedName>
</protein>
<dbReference type="PROSITE" id="PS51462">
    <property type="entry name" value="NUDIX"/>
    <property type="match status" value="1"/>
</dbReference>
<evidence type="ECO:0000313" key="5">
    <source>
        <dbReference type="EMBL" id="MFC4294942.1"/>
    </source>
</evidence>
<evidence type="ECO:0000313" key="6">
    <source>
        <dbReference type="Proteomes" id="UP001595828"/>
    </source>
</evidence>
<keyword evidence="2 3" id="KW-0378">Hydrolase</keyword>
<comment type="cofactor">
    <cofactor evidence="1">
        <name>Mg(2+)</name>
        <dbReference type="ChEBI" id="CHEBI:18420"/>
    </cofactor>
</comment>
<evidence type="ECO:0000256" key="3">
    <source>
        <dbReference type="RuleBase" id="RU003476"/>
    </source>
</evidence>
<dbReference type="PANTHER" id="PTHR43046">
    <property type="entry name" value="GDP-MANNOSE MANNOSYL HYDROLASE"/>
    <property type="match status" value="1"/>
</dbReference>
<keyword evidence="6" id="KW-1185">Reference proteome</keyword>
<dbReference type="InterPro" id="IPR020084">
    <property type="entry name" value="NUDIX_hydrolase_CS"/>
</dbReference>
<dbReference type="InterPro" id="IPR015797">
    <property type="entry name" value="NUDIX_hydrolase-like_dom_sf"/>
</dbReference>
<dbReference type="EMBL" id="JBHSDR010000004">
    <property type="protein sequence ID" value="MFC4294942.1"/>
    <property type="molecule type" value="Genomic_DNA"/>
</dbReference>
<dbReference type="Pfam" id="PF00293">
    <property type="entry name" value="NUDIX"/>
    <property type="match status" value="1"/>
</dbReference>
<dbReference type="SUPFAM" id="SSF55811">
    <property type="entry name" value="Nudix"/>
    <property type="match status" value="1"/>
</dbReference>
<accession>A0ABV8RNT6</accession>
<name>A0ABV8RNT6_9SPHN</name>
<evidence type="ECO:0000256" key="2">
    <source>
        <dbReference type="ARBA" id="ARBA00022801"/>
    </source>
</evidence>
<dbReference type="Proteomes" id="UP001595828">
    <property type="component" value="Unassembled WGS sequence"/>
</dbReference>
<comment type="similarity">
    <text evidence="3">Belongs to the Nudix hydrolase family.</text>
</comment>
<dbReference type="PROSITE" id="PS00893">
    <property type="entry name" value="NUDIX_BOX"/>
    <property type="match status" value="1"/>
</dbReference>
<reference evidence="6" key="1">
    <citation type="journal article" date="2019" name="Int. J. Syst. Evol. Microbiol.">
        <title>The Global Catalogue of Microorganisms (GCM) 10K type strain sequencing project: providing services to taxonomists for standard genome sequencing and annotation.</title>
        <authorList>
            <consortium name="The Broad Institute Genomics Platform"/>
            <consortium name="The Broad Institute Genome Sequencing Center for Infectious Disease"/>
            <person name="Wu L."/>
            <person name="Ma J."/>
        </authorList>
    </citation>
    <scope>NUCLEOTIDE SEQUENCE [LARGE SCALE GENOMIC DNA]</scope>
    <source>
        <strain evidence="6">CGMCC 1.12989</strain>
    </source>
</reference>